<accession>A0ABQ5LW90</accession>
<evidence type="ECO:0000313" key="6">
    <source>
        <dbReference type="EMBL" id="GKY89251.1"/>
    </source>
</evidence>
<sequence length="299" mass="32854">MESEATLPKRPYDLPPMRALVSFEAAARNEGFKAAARELNVTPAAISHQVRALEAELQTPLFLRHHRGVELTETGAYLLVALQRGFETMSDAVDQLKSRPTRASVTIGVTTAVSSLWLTPKLAQFWKAHGDISVAQIVSDTGKHPAECDLSIHYGNMARESGTCAILFHDRIMALASPSFAHAHPVAGVEDLTKLPLIHFDSAVTGWTDWPDWFRALGHTGPLRNSHQVNNYLIALQAAQDDMGAVLGWVGLTHAYLDSGVLVPLLADRVELPEDFYIKLHRHASGRARLVYDWLVASS</sequence>
<keyword evidence="7" id="KW-1185">Reference proteome</keyword>
<evidence type="ECO:0000256" key="4">
    <source>
        <dbReference type="ARBA" id="ARBA00023163"/>
    </source>
</evidence>
<comment type="caution">
    <text evidence="6">The sequence shown here is derived from an EMBL/GenBank/DDBJ whole genome shotgun (WGS) entry which is preliminary data.</text>
</comment>
<dbReference type="PANTHER" id="PTHR30537">
    <property type="entry name" value="HTH-TYPE TRANSCRIPTIONAL REGULATOR"/>
    <property type="match status" value="1"/>
</dbReference>
<dbReference type="Gene3D" id="1.10.10.10">
    <property type="entry name" value="Winged helix-like DNA-binding domain superfamily/Winged helix DNA-binding domain"/>
    <property type="match status" value="1"/>
</dbReference>
<protein>
    <submittedName>
        <fullName evidence="6">LysR family transcriptional regulator</fullName>
    </submittedName>
</protein>
<reference evidence="6" key="1">
    <citation type="journal article" date="2023" name="Int. J. Syst. Evol. Microbiol.">
        <title>Sinisalibacter aestuarii sp. nov., isolated from estuarine sediment of the Arakawa River.</title>
        <authorList>
            <person name="Arafat S.T."/>
            <person name="Hirano S."/>
            <person name="Sato A."/>
            <person name="Takeuchi K."/>
            <person name="Yasuda T."/>
            <person name="Terahara T."/>
            <person name="Hamada M."/>
            <person name="Kobayashi T."/>
        </authorList>
    </citation>
    <scope>NUCLEOTIDE SEQUENCE</scope>
    <source>
        <strain evidence="6">B-399</strain>
    </source>
</reference>
<dbReference type="Pfam" id="PF00126">
    <property type="entry name" value="HTH_1"/>
    <property type="match status" value="1"/>
</dbReference>
<keyword evidence="3" id="KW-0238">DNA-binding</keyword>
<name>A0ABQ5LW90_9RHOB</name>
<evidence type="ECO:0000313" key="7">
    <source>
        <dbReference type="Proteomes" id="UP001144205"/>
    </source>
</evidence>
<keyword evidence="4" id="KW-0804">Transcription</keyword>
<evidence type="ECO:0000259" key="5">
    <source>
        <dbReference type="PROSITE" id="PS50931"/>
    </source>
</evidence>
<dbReference type="InterPro" id="IPR005119">
    <property type="entry name" value="LysR_subst-bd"/>
</dbReference>
<dbReference type="PANTHER" id="PTHR30537:SF5">
    <property type="entry name" value="HTH-TYPE TRANSCRIPTIONAL ACTIVATOR TTDR-RELATED"/>
    <property type="match status" value="1"/>
</dbReference>
<organism evidence="6 7">
    <name type="scientific">Sinisalibacter aestuarii</name>
    <dbReference type="NCBI Taxonomy" id="2949426"/>
    <lineage>
        <taxon>Bacteria</taxon>
        <taxon>Pseudomonadati</taxon>
        <taxon>Pseudomonadota</taxon>
        <taxon>Alphaproteobacteria</taxon>
        <taxon>Rhodobacterales</taxon>
        <taxon>Roseobacteraceae</taxon>
        <taxon>Sinisalibacter</taxon>
    </lineage>
</organism>
<dbReference type="EMBL" id="BROH01000010">
    <property type="protein sequence ID" value="GKY89251.1"/>
    <property type="molecule type" value="Genomic_DNA"/>
</dbReference>
<dbReference type="SUPFAM" id="SSF53850">
    <property type="entry name" value="Periplasmic binding protein-like II"/>
    <property type="match status" value="1"/>
</dbReference>
<dbReference type="PRINTS" id="PR00039">
    <property type="entry name" value="HTHLYSR"/>
</dbReference>
<dbReference type="PROSITE" id="PS50931">
    <property type="entry name" value="HTH_LYSR"/>
    <property type="match status" value="1"/>
</dbReference>
<dbReference type="SUPFAM" id="SSF46785">
    <property type="entry name" value="Winged helix' DNA-binding domain"/>
    <property type="match status" value="1"/>
</dbReference>
<gene>
    <name evidence="6" type="ORF">STA1M1_31200</name>
</gene>
<evidence type="ECO:0000256" key="1">
    <source>
        <dbReference type="ARBA" id="ARBA00009437"/>
    </source>
</evidence>
<dbReference type="InterPro" id="IPR036390">
    <property type="entry name" value="WH_DNA-bd_sf"/>
</dbReference>
<comment type="similarity">
    <text evidence="1">Belongs to the LysR transcriptional regulatory family.</text>
</comment>
<evidence type="ECO:0000256" key="2">
    <source>
        <dbReference type="ARBA" id="ARBA00023015"/>
    </source>
</evidence>
<dbReference type="Proteomes" id="UP001144205">
    <property type="component" value="Unassembled WGS sequence"/>
</dbReference>
<evidence type="ECO:0000256" key="3">
    <source>
        <dbReference type="ARBA" id="ARBA00023125"/>
    </source>
</evidence>
<dbReference type="InterPro" id="IPR000847">
    <property type="entry name" value="LysR_HTH_N"/>
</dbReference>
<dbReference type="InterPro" id="IPR036388">
    <property type="entry name" value="WH-like_DNA-bd_sf"/>
</dbReference>
<dbReference type="Gene3D" id="3.40.190.10">
    <property type="entry name" value="Periplasmic binding protein-like II"/>
    <property type="match status" value="2"/>
</dbReference>
<proteinExistence type="inferred from homology"/>
<dbReference type="InterPro" id="IPR058163">
    <property type="entry name" value="LysR-type_TF_proteobact-type"/>
</dbReference>
<keyword evidence="2" id="KW-0805">Transcription regulation</keyword>
<dbReference type="Pfam" id="PF03466">
    <property type="entry name" value="LysR_substrate"/>
    <property type="match status" value="1"/>
</dbReference>
<feature type="domain" description="HTH lysR-type" evidence="5">
    <location>
        <begin position="15"/>
        <end position="72"/>
    </location>
</feature>